<dbReference type="Gene3D" id="3.40.710.10">
    <property type="entry name" value="DD-peptidase/beta-lactamase superfamily"/>
    <property type="match status" value="1"/>
</dbReference>
<reference evidence="2 3" key="1">
    <citation type="submission" date="2023-11" db="EMBL/GenBank/DDBJ databases">
        <title>Paucibacter sp. nov., isolated from fresh soil in Korea.</title>
        <authorList>
            <person name="Le N.T.T."/>
        </authorList>
    </citation>
    <scope>NUCLEOTIDE SEQUENCE [LARGE SCALE GENOMIC DNA]</scope>
    <source>
        <strain evidence="2 3">R3-3</strain>
    </source>
</reference>
<dbReference type="InterPro" id="IPR012338">
    <property type="entry name" value="Beta-lactam/transpept-like"/>
</dbReference>
<comment type="caution">
    <text evidence="2">The sequence shown here is derived from an EMBL/GenBank/DDBJ whole genome shotgun (WGS) entry which is preliminary data.</text>
</comment>
<keyword evidence="3" id="KW-1185">Reference proteome</keyword>
<evidence type="ECO:0000313" key="3">
    <source>
        <dbReference type="Proteomes" id="UP001285263"/>
    </source>
</evidence>
<feature type="domain" description="Beta-lactamase-related" evidence="1">
    <location>
        <begin position="20"/>
        <end position="333"/>
    </location>
</feature>
<accession>A0ABU5DAW4</accession>
<dbReference type="SUPFAM" id="SSF56601">
    <property type="entry name" value="beta-lactamase/transpeptidase-like"/>
    <property type="match status" value="1"/>
</dbReference>
<evidence type="ECO:0000313" key="2">
    <source>
        <dbReference type="EMBL" id="MDY0743374.1"/>
    </source>
</evidence>
<dbReference type="Proteomes" id="UP001285263">
    <property type="component" value="Unassembled WGS sequence"/>
</dbReference>
<protein>
    <submittedName>
        <fullName evidence="2">Serine hydrolase domain-containing protein</fullName>
        <ecNumber evidence="2">3.1.1.103</ecNumber>
    </submittedName>
</protein>
<dbReference type="EC" id="3.1.1.103" evidence="2"/>
<evidence type="ECO:0000259" key="1">
    <source>
        <dbReference type="Pfam" id="PF00144"/>
    </source>
</evidence>
<dbReference type="InterPro" id="IPR050491">
    <property type="entry name" value="AmpC-like"/>
</dbReference>
<dbReference type="PANTHER" id="PTHR46825">
    <property type="entry name" value="D-ALANYL-D-ALANINE-CARBOXYPEPTIDASE/ENDOPEPTIDASE AMPH"/>
    <property type="match status" value="1"/>
</dbReference>
<dbReference type="GO" id="GO:0016787">
    <property type="term" value="F:hydrolase activity"/>
    <property type="evidence" value="ECO:0007669"/>
    <property type="project" value="UniProtKB-KW"/>
</dbReference>
<dbReference type="PANTHER" id="PTHR46825:SF9">
    <property type="entry name" value="BETA-LACTAMASE-RELATED DOMAIN-CONTAINING PROTEIN"/>
    <property type="match status" value="1"/>
</dbReference>
<name>A0ABU5DAW4_9BURK</name>
<dbReference type="Pfam" id="PF00144">
    <property type="entry name" value="Beta-lactamase"/>
    <property type="match status" value="1"/>
</dbReference>
<keyword evidence="2" id="KW-0378">Hydrolase</keyword>
<organism evidence="2 3">
    <name type="scientific">Roseateles agri</name>
    <dbReference type="NCBI Taxonomy" id="3098619"/>
    <lineage>
        <taxon>Bacteria</taxon>
        <taxon>Pseudomonadati</taxon>
        <taxon>Pseudomonadota</taxon>
        <taxon>Betaproteobacteria</taxon>
        <taxon>Burkholderiales</taxon>
        <taxon>Sphaerotilaceae</taxon>
        <taxon>Roseateles</taxon>
    </lineage>
</organism>
<gene>
    <name evidence="2" type="ORF">SNE35_02610</name>
</gene>
<dbReference type="InterPro" id="IPR001466">
    <property type="entry name" value="Beta-lactam-related"/>
</dbReference>
<proteinExistence type="predicted"/>
<dbReference type="RefSeq" id="WP_320421251.1">
    <property type="nucleotide sequence ID" value="NZ_JAXCLA010000001.1"/>
</dbReference>
<dbReference type="EMBL" id="JAXCLA010000001">
    <property type="protein sequence ID" value="MDY0743374.1"/>
    <property type="molecule type" value="Genomic_DNA"/>
</dbReference>
<sequence length="557" mass="59868">MTDSQQAALDSLFLSLCPGDAPGLVVGVAQQGRTVYRCGFGLASIEHGVANTPWTRMRIGSTSKQFTCLAALLLAEEGRLDLDASVREVLPELPPLEAEPTLRQLMTHTSGYRCYLDLGFISDGMAIKPPGAAWATQLRQREANFAPGSNMVYCNSGYHLLSLAIERRSGMRFEAFLQQRIFTPLGMRNTCSVPSDLELHPGVATLHVPRPAAQGGGWRRGIFPSEELRGEGAMISTIDDMLRWLAHLRAPTLGSAASWQQMLAPTRLSTGLVNPYGLGLMRHDYRGVEVIHHPGGVIGGASQMLTVPSEGLDIIVISNGAQASPRELAHRIVDTLLGDERLGPAAVHAASTRFGPMLGRRYVGRDSGLLIGFAEAAGGTLGLCLANGPALPLRDEGEQLRQPFEDMAIGPFELATDELATEGDAPPVLQLREAGHSEHFELLAPTPPALAGGGAALAGRYRSPDLAADALIQLEGGRLFLQIFGAYGGNRLELQAFSADVFGCQEIDPHQVQPRAAALRVQRRAGRVAGFRIDTPRTRHLCFERLDDAHLPNDLAS</sequence>